<dbReference type="Gene3D" id="3.40.640.10">
    <property type="entry name" value="Type I PLP-dependent aspartate aminotransferase-like (Major domain)"/>
    <property type="match status" value="1"/>
</dbReference>
<comment type="function">
    <text evidence="2 8">Catalyzes the removal of elemental sulfur and selenium atoms from L-cysteine, L-cystine, L-selenocysteine, and L-selenocystine to produce L-alanine.</text>
</comment>
<dbReference type="InterPro" id="IPR010970">
    <property type="entry name" value="Cys_dSase_SufS"/>
</dbReference>
<feature type="domain" description="Aminotransferase class V" evidence="9">
    <location>
        <begin position="37"/>
        <end position="406"/>
    </location>
</feature>
<keyword evidence="4 8" id="KW-0808">Transferase</keyword>
<evidence type="ECO:0000313" key="11">
    <source>
        <dbReference type="Proteomes" id="UP001205843"/>
    </source>
</evidence>
<comment type="cofactor">
    <cofactor evidence="1 7">
        <name>pyridoxal 5'-phosphate</name>
        <dbReference type="ChEBI" id="CHEBI:597326"/>
    </cofactor>
</comment>
<organism evidence="10 11">
    <name type="scientific">Natronocella acetinitrilica</name>
    <dbReference type="NCBI Taxonomy" id="414046"/>
    <lineage>
        <taxon>Bacteria</taxon>
        <taxon>Pseudomonadati</taxon>
        <taxon>Pseudomonadota</taxon>
        <taxon>Gammaproteobacteria</taxon>
        <taxon>Chromatiales</taxon>
        <taxon>Ectothiorhodospiraceae</taxon>
        <taxon>Natronocella</taxon>
    </lineage>
</organism>
<evidence type="ECO:0000256" key="4">
    <source>
        <dbReference type="ARBA" id="ARBA00022679"/>
    </source>
</evidence>
<accession>A0AAE3G352</accession>
<dbReference type="GO" id="GO:0006534">
    <property type="term" value="P:cysteine metabolic process"/>
    <property type="evidence" value="ECO:0007669"/>
    <property type="project" value="UniProtKB-UniRule"/>
</dbReference>
<dbReference type="InterPro" id="IPR016454">
    <property type="entry name" value="Cysteine_dSase"/>
</dbReference>
<name>A0AAE3G352_9GAMM</name>
<comment type="caution">
    <text evidence="10">The sequence shown here is derived from an EMBL/GenBank/DDBJ whole genome shotgun (WGS) entry which is preliminary data.</text>
</comment>
<keyword evidence="11" id="KW-1185">Reference proteome</keyword>
<comment type="similarity">
    <text evidence="3 8">Belongs to the class-V pyridoxal-phosphate-dependent aminotransferase family. Csd subfamily.</text>
</comment>
<evidence type="ECO:0000256" key="8">
    <source>
        <dbReference type="RuleBase" id="RU004506"/>
    </source>
</evidence>
<evidence type="ECO:0000313" key="10">
    <source>
        <dbReference type="EMBL" id="MCP1674941.1"/>
    </source>
</evidence>
<dbReference type="InterPro" id="IPR015422">
    <property type="entry name" value="PyrdxlP-dep_Trfase_small"/>
</dbReference>
<dbReference type="PIRSF" id="PIRSF005572">
    <property type="entry name" value="NifS"/>
    <property type="match status" value="1"/>
</dbReference>
<evidence type="ECO:0000256" key="2">
    <source>
        <dbReference type="ARBA" id="ARBA00002824"/>
    </source>
</evidence>
<dbReference type="InterPro" id="IPR015421">
    <property type="entry name" value="PyrdxlP-dep_Trfase_major"/>
</dbReference>
<dbReference type="PANTHER" id="PTHR43586">
    <property type="entry name" value="CYSTEINE DESULFURASE"/>
    <property type="match status" value="1"/>
</dbReference>
<proteinExistence type="inferred from homology"/>
<protein>
    <recommendedName>
        <fullName evidence="8">Cysteine desulfurase</fullName>
        <ecNumber evidence="8">2.8.1.7</ecNumber>
    </recommendedName>
</protein>
<dbReference type="PANTHER" id="PTHR43586:SF8">
    <property type="entry name" value="CYSTEINE DESULFURASE 1, CHLOROPLASTIC"/>
    <property type="match status" value="1"/>
</dbReference>
<dbReference type="InterPro" id="IPR020578">
    <property type="entry name" value="Aminotrans_V_PyrdxlP_BS"/>
</dbReference>
<evidence type="ECO:0000256" key="7">
    <source>
        <dbReference type="RuleBase" id="RU004504"/>
    </source>
</evidence>
<dbReference type="InterPro" id="IPR000192">
    <property type="entry name" value="Aminotrans_V_dom"/>
</dbReference>
<dbReference type="PROSITE" id="PS00595">
    <property type="entry name" value="AA_TRANSFER_CLASS_5"/>
    <property type="match status" value="1"/>
</dbReference>
<keyword evidence="5 8" id="KW-0663">Pyridoxal phosphate</keyword>
<dbReference type="NCBIfam" id="TIGR01979">
    <property type="entry name" value="sufS"/>
    <property type="match status" value="1"/>
</dbReference>
<sequence length="420" mass="45359">MSSVNPVVQSAPVALDIAAIRREFPVLDQQVNGHPLVYLDNGASAQKPNAVIEAEAQCYREYYANIHRGVHSLSQRSTSAFEAVRGKVRQLLNAPSEKEVIFTRGTTEGINLVAYSFVEPRLQPGDEILITAMEHHSNIVPWQILCERTGAKLVVVPISDAGEISLEDVEARLSERTRIVSIIHVSNALGTINPVKQVVDLAHARDIPVLVDGAQSAPHMPVDVQALGCDFFVFSGHKLYGPSGVGVLWGRYDLLKAMRPWQGGGDMIRSVTFEKTEFADPPARFEAGTPNIAGVIGLGAAVDWFMALDPAAVAAHEADLLAYATEQVGGIAGVRLIGTAHERAGALSFVMEDAHPHDIGTILDGYGVAVRAGHHCAEPVMRRYGVPATARASFGVYNTREEVDRLVMAIGKVRELFGPR</sequence>
<dbReference type="RefSeq" id="WP_301289298.1">
    <property type="nucleotide sequence ID" value="NZ_JALJXV010000004.1"/>
</dbReference>
<evidence type="ECO:0000259" key="9">
    <source>
        <dbReference type="Pfam" id="PF00266"/>
    </source>
</evidence>
<reference evidence="10" key="1">
    <citation type="submission" date="2022-03" db="EMBL/GenBank/DDBJ databases">
        <title>Genomic Encyclopedia of Type Strains, Phase III (KMG-III): the genomes of soil and plant-associated and newly described type strains.</title>
        <authorList>
            <person name="Whitman W."/>
        </authorList>
    </citation>
    <scope>NUCLEOTIDE SEQUENCE</scope>
    <source>
        <strain evidence="10">ANL 6-2</strain>
    </source>
</reference>
<gene>
    <name evidence="10" type="ORF">J2T57_002079</name>
</gene>
<evidence type="ECO:0000256" key="5">
    <source>
        <dbReference type="ARBA" id="ARBA00022898"/>
    </source>
</evidence>
<dbReference type="AlphaFoldDB" id="A0AAE3G352"/>
<dbReference type="InterPro" id="IPR015424">
    <property type="entry name" value="PyrdxlP-dep_Trfase"/>
</dbReference>
<dbReference type="EC" id="2.8.1.7" evidence="8"/>
<evidence type="ECO:0000256" key="3">
    <source>
        <dbReference type="ARBA" id="ARBA00010447"/>
    </source>
</evidence>
<dbReference type="Gene3D" id="3.90.1150.10">
    <property type="entry name" value="Aspartate Aminotransferase, domain 1"/>
    <property type="match status" value="1"/>
</dbReference>
<dbReference type="GO" id="GO:0031071">
    <property type="term" value="F:cysteine desulfurase activity"/>
    <property type="evidence" value="ECO:0007669"/>
    <property type="project" value="UniProtKB-UniRule"/>
</dbReference>
<evidence type="ECO:0000256" key="6">
    <source>
        <dbReference type="ARBA" id="ARBA00050776"/>
    </source>
</evidence>
<dbReference type="Proteomes" id="UP001205843">
    <property type="component" value="Unassembled WGS sequence"/>
</dbReference>
<comment type="catalytic activity">
    <reaction evidence="6 8">
        <text>(sulfur carrier)-H + L-cysteine = (sulfur carrier)-SH + L-alanine</text>
        <dbReference type="Rhea" id="RHEA:43892"/>
        <dbReference type="Rhea" id="RHEA-COMP:14737"/>
        <dbReference type="Rhea" id="RHEA-COMP:14739"/>
        <dbReference type="ChEBI" id="CHEBI:29917"/>
        <dbReference type="ChEBI" id="CHEBI:35235"/>
        <dbReference type="ChEBI" id="CHEBI:57972"/>
        <dbReference type="ChEBI" id="CHEBI:64428"/>
        <dbReference type="EC" id="2.8.1.7"/>
    </reaction>
</comment>
<dbReference type="EMBL" id="JALJXV010000004">
    <property type="protein sequence ID" value="MCP1674941.1"/>
    <property type="molecule type" value="Genomic_DNA"/>
</dbReference>
<evidence type="ECO:0000256" key="1">
    <source>
        <dbReference type="ARBA" id="ARBA00001933"/>
    </source>
</evidence>
<dbReference type="CDD" id="cd06453">
    <property type="entry name" value="SufS_like"/>
    <property type="match status" value="1"/>
</dbReference>
<dbReference type="SUPFAM" id="SSF53383">
    <property type="entry name" value="PLP-dependent transferases"/>
    <property type="match status" value="1"/>
</dbReference>
<dbReference type="GO" id="GO:0030170">
    <property type="term" value="F:pyridoxal phosphate binding"/>
    <property type="evidence" value="ECO:0007669"/>
    <property type="project" value="UniProtKB-UniRule"/>
</dbReference>
<keyword evidence="10" id="KW-0456">Lyase</keyword>
<dbReference type="GO" id="GO:0016829">
    <property type="term" value="F:lyase activity"/>
    <property type="evidence" value="ECO:0007669"/>
    <property type="project" value="UniProtKB-KW"/>
</dbReference>
<dbReference type="Pfam" id="PF00266">
    <property type="entry name" value="Aminotran_5"/>
    <property type="match status" value="1"/>
</dbReference>